<evidence type="ECO:0000313" key="4">
    <source>
        <dbReference type="Proteomes" id="UP000308038"/>
    </source>
</evidence>
<gene>
    <name evidence="3" type="ORF">E5988_07555</name>
</gene>
<reference evidence="3 4" key="1">
    <citation type="submission" date="2019-04" db="EMBL/GenBank/DDBJ databases">
        <title>Microbes associate with the intestines of laboratory mice.</title>
        <authorList>
            <person name="Navarre W."/>
            <person name="Wong E."/>
            <person name="Huang K.C."/>
            <person name="Tropini C."/>
            <person name="Ng K."/>
            <person name="Yu B."/>
        </authorList>
    </citation>
    <scope>NUCLEOTIDE SEQUENCE [LARGE SCALE GENOMIC DNA]</scope>
    <source>
        <strain evidence="3 4">NM83_B4-11</strain>
    </source>
</reference>
<protein>
    <submittedName>
        <fullName evidence="3">TatD family deoxyribonuclease</fullName>
    </submittedName>
</protein>
<keyword evidence="2" id="KW-0378">Hydrolase</keyword>
<comment type="similarity">
    <text evidence="1">Belongs to the metallo-dependent hydrolases superfamily. TatD-type hydrolase family.</text>
</comment>
<organism evidence="3 4">
    <name type="scientific">Sphingomonas olei</name>
    <dbReference type="NCBI Taxonomy" id="1886787"/>
    <lineage>
        <taxon>Bacteria</taxon>
        <taxon>Pseudomonadati</taxon>
        <taxon>Pseudomonadota</taxon>
        <taxon>Alphaproteobacteria</taxon>
        <taxon>Sphingomonadales</taxon>
        <taxon>Sphingomonadaceae</taxon>
        <taxon>Sphingomonas</taxon>
    </lineage>
</organism>
<name>A0ABY2QIL7_9SPHN</name>
<dbReference type="Gene3D" id="3.20.20.140">
    <property type="entry name" value="Metal-dependent hydrolases"/>
    <property type="match status" value="1"/>
</dbReference>
<dbReference type="InterPro" id="IPR049677">
    <property type="entry name" value="QatD"/>
</dbReference>
<comment type="caution">
    <text evidence="3">The sequence shown here is derived from an EMBL/GenBank/DDBJ whole genome shotgun (WGS) entry which is preliminary data.</text>
</comment>
<dbReference type="EMBL" id="SSTI01000004">
    <property type="protein sequence ID" value="THG40655.1"/>
    <property type="molecule type" value="Genomic_DNA"/>
</dbReference>
<evidence type="ECO:0000313" key="3">
    <source>
        <dbReference type="EMBL" id="THG40655.1"/>
    </source>
</evidence>
<dbReference type="Proteomes" id="UP000308038">
    <property type="component" value="Unassembled WGS sequence"/>
</dbReference>
<dbReference type="PANTHER" id="PTHR46124">
    <property type="entry name" value="D-AMINOACYL-TRNA DEACYLASE"/>
    <property type="match status" value="1"/>
</dbReference>
<evidence type="ECO:0000256" key="1">
    <source>
        <dbReference type="ARBA" id="ARBA00009275"/>
    </source>
</evidence>
<dbReference type="PANTHER" id="PTHR46124:SF2">
    <property type="entry name" value="D-AMINOACYL-TRNA DEACYLASE"/>
    <property type="match status" value="1"/>
</dbReference>
<proteinExistence type="inferred from homology"/>
<evidence type="ECO:0000256" key="2">
    <source>
        <dbReference type="ARBA" id="ARBA00022801"/>
    </source>
</evidence>
<accession>A0ABY2QIL7</accession>
<keyword evidence="4" id="KW-1185">Reference proteome</keyword>
<dbReference type="InterPro" id="IPR001130">
    <property type="entry name" value="TatD-like"/>
</dbReference>
<dbReference type="PROSITE" id="PS01091">
    <property type="entry name" value="TATD_3"/>
    <property type="match status" value="1"/>
</dbReference>
<dbReference type="RefSeq" id="WP_136451266.1">
    <property type="nucleotide sequence ID" value="NZ_SSTI01000004.1"/>
</dbReference>
<dbReference type="InterPro" id="IPR032466">
    <property type="entry name" value="Metal_Hydrolase"/>
</dbReference>
<dbReference type="Pfam" id="PF01026">
    <property type="entry name" value="TatD_DNase"/>
    <property type="match status" value="1"/>
</dbReference>
<dbReference type="SUPFAM" id="SSF51556">
    <property type="entry name" value="Metallo-dependent hydrolases"/>
    <property type="match status" value="1"/>
</dbReference>
<dbReference type="InterPro" id="IPR018228">
    <property type="entry name" value="DNase_TatD-rel_CS"/>
</dbReference>
<dbReference type="PIRSF" id="PIRSF005902">
    <property type="entry name" value="DNase_TatD"/>
    <property type="match status" value="1"/>
</dbReference>
<dbReference type="CDD" id="cd01310">
    <property type="entry name" value="TatD_DNAse"/>
    <property type="match status" value="1"/>
</dbReference>
<dbReference type="NCBIfam" id="NF041926">
    <property type="entry name" value="QatD"/>
    <property type="match status" value="1"/>
</dbReference>
<sequence length="257" mass="28550">MTTAATTRQPPRWVDFHCHLDLYRDHAAVIAECDRERVATLAVTTTPKAWKRNRELASRSRHVRVALGLHPQLVADRAGELPLFEALLPDARYVGEIGLDAGPRFYRSFPEQERIFERILRACAEQGGKILTVHSVRAVPKLLGHIEAALPQDRGRVILHWFTGTPAEARRAAALGCYFSINREMLRSPKHRQLVAALPLDRLLTETDGPFVEIDGTPIRPPSVSDTVNQLASLRAIEAGQLGRTIISNLRALVTAG</sequence>